<dbReference type="InterPro" id="IPR032453">
    <property type="entry name" value="PKNOX/Meis_N"/>
</dbReference>
<dbReference type="InterPro" id="IPR050224">
    <property type="entry name" value="TALE_homeobox"/>
</dbReference>
<keyword evidence="4 8" id="KW-0371">Homeobox</keyword>
<protein>
    <recommendedName>
        <fullName evidence="6">Homeobox protein unc-62</fullName>
    </recommendedName>
    <alternativeName>
        <fullName evidence="7">Uncoordinated protein 62</fullName>
    </alternativeName>
</protein>
<dbReference type="RefSeq" id="XP_042937238.1">
    <property type="nucleotide sequence ID" value="XM_043081304.1"/>
</dbReference>
<keyword evidence="3 8" id="KW-0238">DNA-binding</keyword>
<sequence>MSQRYGDGYGPPPTASDVYTGTGTDPAAASLGYFGMGAYPPVATAPPTMLADPLNERMKRDKEAIYNHPLFPLLSCLFEKCELATCTPREQNSTATSSSTSTSSTNDVCSSASFKDDLADFAKMVQSEKPYYVPNPEVDTLMLQSIQVLRFHLLELEKVHELCDNFCHRYVTCLKGKMPMDIVGEERASSSQTPVSPSTAAPSSSPSMSTPIGSQYQPAPYEPQSVPLPENTTAVSSGHDGYHGSVHDLSNASSSSAAVAVATQQHQSTTPDSHPLVLGGVTPLTAGGTQTSMSLTAVSSPSGSSSAGGQRLDSTPHSVETPNQLLTAQQQDNVSDTGDESLSMCGSLNDDGGRESVLSEGNTGSGGGSATGANKRKVPKVFSKEAITKFRAWLFQNLTHPYPSEDQKKQLAHETGLTILQVNNWFINARRRIVQPMIDQSNRAGRPNGVSVFKNRRRKSSGQSPGPSPDLLGVGHTYSPDSNQLTAAAAAGYPAQAMFPGNPYAAGIAHPAFTNPAALTGHMFMPGPMSHMMAPYSAAQTQMGANVWMESLMPGHMSMDA</sequence>
<reference evidence="12" key="1">
    <citation type="journal article" date="2007" name="Science">
        <title>Draft genome of the filarial nematode parasite Brugia malayi.</title>
        <authorList>
            <person name="Ghedin E."/>
            <person name="Wang S."/>
            <person name="Spiro D."/>
            <person name="Caler E."/>
            <person name="Zhao Q."/>
            <person name="Crabtree J."/>
            <person name="Allen J.E."/>
            <person name="Delcher A.L."/>
            <person name="Guiliano D.B."/>
            <person name="Miranda-Saavedra D."/>
            <person name="Angiuoli S.V."/>
            <person name="Creasy T."/>
            <person name="Amedeo P."/>
            <person name="Haas B."/>
            <person name="El-Sayed N.M."/>
            <person name="Wortman J.R."/>
            <person name="Feldblyum T."/>
            <person name="Tallon L."/>
            <person name="Schatz M."/>
            <person name="Shumway M."/>
            <person name="Koo H."/>
            <person name="Salzberg S.L."/>
            <person name="Schobel S."/>
            <person name="Pertea M."/>
            <person name="Pop M."/>
            <person name="White O."/>
            <person name="Barton G.J."/>
            <person name="Carlow C.K."/>
            <person name="Crawford M.J."/>
            <person name="Daub J."/>
            <person name="Dimmic M.W."/>
            <person name="Estes C.F."/>
            <person name="Foster J.M."/>
            <person name="Ganatra M."/>
            <person name="Gregory W.F."/>
            <person name="Johnson N.M."/>
            <person name="Jin J."/>
            <person name="Komuniecki R."/>
            <person name="Korf I."/>
            <person name="Kumar S."/>
            <person name="Laney S."/>
            <person name="Li B.W."/>
            <person name="Li W."/>
            <person name="Lindblom T.H."/>
            <person name="Lustigman S."/>
            <person name="Ma D."/>
            <person name="Maina C.V."/>
            <person name="Martin D.M."/>
            <person name="McCarter J.P."/>
            <person name="McReynolds L."/>
            <person name="Mitreva M."/>
            <person name="Nutman T.B."/>
            <person name="Parkinson J."/>
            <person name="Peregrin-Alvarez J.M."/>
            <person name="Poole C."/>
            <person name="Ren Q."/>
            <person name="Saunders L."/>
            <person name="Sluder A.E."/>
            <person name="Smith K."/>
            <person name="Stanke M."/>
            <person name="Unnasch T.R."/>
            <person name="Ware J."/>
            <person name="Wei A.D."/>
            <person name="Weil G."/>
            <person name="Williams D.J."/>
            <person name="Zhang Y."/>
            <person name="Williams S.A."/>
            <person name="Fraser-Liggett C."/>
            <person name="Slatko B."/>
            <person name="Blaxter M.L."/>
            <person name="Scott A.L."/>
        </authorList>
    </citation>
    <scope>NUCLEOTIDE SEQUENCE</scope>
    <source>
        <strain evidence="12">FR3</strain>
    </source>
</reference>
<dbReference type="CTD" id="6105504"/>
<reference evidence="13" key="3">
    <citation type="submission" date="2022-04" db="UniProtKB">
        <authorList>
            <consortium name="WormBaseParasite"/>
        </authorList>
    </citation>
    <scope>IDENTIFICATION</scope>
</reference>
<dbReference type="GeneID" id="6105504"/>
<evidence type="ECO:0000256" key="8">
    <source>
        <dbReference type="PROSITE-ProRule" id="PRU00108"/>
    </source>
</evidence>
<dbReference type="InterPro" id="IPR009057">
    <property type="entry name" value="Homeodomain-like_sf"/>
</dbReference>
<feature type="region of interest" description="Disordered" evidence="9">
    <location>
        <begin position="185"/>
        <end position="375"/>
    </location>
</feature>
<evidence type="ECO:0000256" key="1">
    <source>
        <dbReference type="ARBA" id="ARBA00004123"/>
    </source>
</evidence>
<evidence type="ECO:0000256" key="4">
    <source>
        <dbReference type="ARBA" id="ARBA00023155"/>
    </source>
</evidence>
<dbReference type="GO" id="GO:0045727">
    <property type="term" value="P:positive regulation of translation"/>
    <property type="evidence" value="ECO:0007669"/>
    <property type="project" value="EnsemblMetazoa"/>
</dbReference>
<dbReference type="AlphaFoldDB" id="A0A4E9FMU1"/>
<gene>
    <name evidence="11" type="primary">Bma-unc-62</name>
    <name evidence="11" type="ORF">BM_BM6080</name>
</gene>
<dbReference type="KEGG" id="bmy:BM_BM6080"/>
<dbReference type="Proteomes" id="UP000006672">
    <property type="component" value="Unassembled WGS sequence"/>
</dbReference>
<keyword evidence="12" id="KW-1185">Reference proteome</keyword>
<dbReference type="SUPFAM" id="SSF46689">
    <property type="entry name" value="Homeodomain-like"/>
    <property type="match status" value="1"/>
</dbReference>
<dbReference type="InterPro" id="IPR001356">
    <property type="entry name" value="HD"/>
</dbReference>
<dbReference type="SMART" id="SM00389">
    <property type="entry name" value="HOX"/>
    <property type="match status" value="1"/>
</dbReference>
<dbReference type="GO" id="GO:0048665">
    <property type="term" value="P:neuron fate specification"/>
    <property type="evidence" value="ECO:0007669"/>
    <property type="project" value="EnsemblMetazoa"/>
</dbReference>
<dbReference type="FunFam" id="1.10.10.60:FF:000004">
    <property type="entry name" value="Meis2 homeobox isoform 2c"/>
    <property type="match status" value="1"/>
</dbReference>
<feature type="compositionally biased region" description="Low complexity" evidence="9">
    <location>
        <begin position="299"/>
        <end position="309"/>
    </location>
</feature>
<dbReference type="Pfam" id="PF05920">
    <property type="entry name" value="Homeobox_KN"/>
    <property type="match status" value="1"/>
</dbReference>
<evidence type="ECO:0000256" key="9">
    <source>
        <dbReference type="SAM" id="MobiDB-lite"/>
    </source>
</evidence>
<reference evidence="11" key="2">
    <citation type="submission" date="2019-04" db="EMBL/GenBank/DDBJ databases">
        <authorList>
            <person name="Howe K."/>
            <person name="Paulini M."/>
            <person name="Williams G."/>
        </authorList>
    </citation>
    <scope>NUCLEOTIDE SEQUENCE [LARGE SCALE GENOMIC DNA]</scope>
    <source>
        <strain evidence="11">FR3</strain>
    </source>
</reference>
<evidence type="ECO:0000313" key="13">
    <source>
        <dbReference type="WBParaSite" id="Bm6080.1"/>
    </source>
</evidence>
<accession>A0A8L7TBZ8</accession>
<organism evidence="11">
    <name type="scientific">Brugia malayi</name>
    <name type="common">Filarial nematode worm</name>
    <dbReference type="NCBI Taxonomy" id="6279"/>
    <lineage>
        <taxon>Eukaryota</taxon>
        <taxon>Metazoa</taxon>
        <taxon>Ecdysozoa</taxon>
        <taxon>Nematoda</taxon>
        <taxon>Chromadorea</taxon>
        <taxon>Rhabditida</taxon>
        <taxon>Spirurina</taxon>
        <taxon>Spiruromorpha</taxon>
        <taxon>Filarioidea</taxon>
        <taxon>Onchocercidae</taxon>
        <taxon>Brugia</taxon>
    </lineage>
</organism>
<dbReference type="GO" id="GO:0055088">
    <property type="term" value="P:lipid homeostasis"/>
    <property type="evidence" value="ECO:0007669"/>
    <property type="project" value="EnsemblMetazoa"/>
</dbReference>
<feature type="compositionally biased region" description="Polar residues" evidence="9">
    <location>
        <begin position="263"/>
        <end position="272"/>
    </location>
</feature>
<feature type="region of interest" description="Disordered" evidence="9">
    <location>
        <begin position="89"/>
        <end position="109"/>
    </location>
</feature>
<dbReference type="Gene3D" id="1.10.10.60">
    <property type="entry name" value="Homeodomain-like"/>
    <property type="match status" value="1"/>
</dbReference>
<evidence type="ECO:0000313" key="12">
    <source>
        <dbReference type="Proteomes" id="UP000006672"/>
    </source>
</evidence>
<comment type="subcellular location">
    <subcellularLocation>
        <location evidence="1 8">Nucleus</location>
    </subcellularLocation>
</comment>
<feature type="compositionally biased region" description="Polar residues" evidence="9">
    <location>
        <begin position="312"/>
        <end position="336"/>
    </location>
</feature>
<evidence type="ECO:0000256" key="6">
    <source>
        <dbReference type="ARBA" id="ARBA00072562"/>
    </source>
</evidence>
<name>A0A4E9FMU1_BRUMA</name>
<dbReference type="GO" id="GO:0000978">
    <property type="term" value="F:RNA polymerase II cis-regulatory region sequence-specific DNA binding"/>
    <property type="evidence" value="ECO:0007669"/>
    <property type="project" value="EnsemblMetazoa"/>
</dbReference>
<accession>A0A4E9FMU1</accession>
<feature type="DNA-binding region" description="Homeobox" evidence="8">
    <location>
        <begin position="375"/>
        <end position="437"/>
    </location>
</feature>
<evidence type="ECO:0000313" key="11">
    <source>
        <dbReference type="EMBL" id="VIO97682.1"/>
    </source>
</evidence>
<dbReference type="GO" id="GO:0000785">
    <property type="term" value="C:chromatin"/>
    <property type="evidence" value="ECO:0007669"/>
    <property type="project" value="EnsemblMetazoa"/>
</dbReference>
<dbReference type="InterPro" id="IPR008422">
    <property type="entry name" value="KN_HD"/>
</dbReference>
<feature type="compositionally biased region" description="Low complexity" evidence="9">
    <location>
        <begin position="250"/>
        <end position="262"/>
    </location>
</feature>
<evidence type="ECO:0000256" key="3">
    <source>
        <dbReference type="ARBA" id="ARBA00023125"/>
    </source>
</evidence>
<evidence type="ECO:0000256" key="7">
    <source>
        <dbReference type="ARBA" id="ARBA00083268"/>
    </source>
</evidence>
<dbReference type="EMBL" id="CAAKNF010000195">
    <property type="protein sequence ID" value="VIO97682.1"/>
    <property type="molecule type" value="Genomic_DNA"/>
</dbReference>
<dbReference type="OrthoDB" id="10056939at2759"/>
<feature type="compositionally biased region" description="Polar residues" evidence="9">
    <location>
        <begin position="287"/>
        <end position="298"/>
    </location>
</feature>
<dbReference type="GO" id="GO:0005634">
    <property type="term" value="C:nucleus"/>
    <property type="evidence" value="ECO:0007669"/>
    <property type="project" value="UniProtKB-SubCell"/>
</dbReference>
<dbReference type="CDD" id="cd00086">
    <property type="entry name" value="homeodomain"/>
    <property type="match status" value="1"/>
</dbReference>
<dbReference type="Pfam" id="PF16493">
    <property type="entry name" value="Meis_PKNOX_N"/>
    <property type="match status" value="1"/>
</dbReference>
<keyword evidence="5 8" id="KW-0539">Nucleus</keyword>
<feature type="domain" description="Homeobox" evidence="10">
    <location>
        <begin position="373"/>
        <end position="436"/>
    </location>
</feature>
<feature type="region of interest" description="Disordered" evidence="9">
    <location>
        <begin position="1"/>
        <end position="21"/>
    </location>
</feature>
<feature type="compositionally biased region" description="Low complexity" evidence="9">
    <location>
        <begin position="93"/>
        <end position="109"/>
    </location>
</feature>
<proteinExistence type="inferred from homology"/>
<dbReference type="GO" id="GO:0006357">
    <property type="term" value="P:regulation of transcription by RNA polymerase II"/>
    <property type="evidence" value="ECO:0007669"/>
    <property type="project" value="EnsemblMetazoa"/>
</dbReference>
<feature type="region of interest" description="Disordered" evidence="9">
    <location>
        <begin position="438"/>
        <end position="478"/>
    </location>
</feature>
<evidence type="ECO:0000256" key="5">
    <source>
        <dbReference type="ARBA" id="ARBA00023242"/>
    </source>
</evidence>
<dbReference type="PANTHER" id="PTHR11850">
    <property type="entry name" value="HOMEOBOX PROTEIN TRANSCRIPTION FACTORS"/>
    <property type="match status" value="1"/>
</dbReference>
<comment type="similarity">
    <text evidence="2">Belongs to the TALE/MEIS homeobox family.</text>
</comment>
<feature type="compositionally biased region" description="Low complexity" evidence="9">
    <location>
        <begin position="189"/>
        <end position="211"/>
    </location>
</feature>
<dbReference type="GO" id="GO:0007501">
    <property type="term" value="P:mesodermal cell fate specification"/>
    <property type="evidence" value="ECO:0007669"/>
    <property type="project" value="EnsemblMetazoa"/>
</dbReference>
<dbReference type="WBParaSite" id="Bm6080.1">
    <property type="protein sequence ID" value="Bm6080.1"/>
    <property type="gene ID" value="WBGene00226341"/>
</dbReference>
<evidence type="ECO:0000259" key="10">
    <source>
        <dbReference type="PROSITE" id="PS50071"/>
    </source>
</evidence>
<dbReference type="GO" id="GO:0042692">
    <property type="term" value="P:muscle cell differentiation"/>
    <property type="evidence" value="ECO:0007669"/>
    <property type="project" value="EnsemblMetazoa"/>
</dbReference>
<dbReference type="PROSITE" id="PS50071">
    <property type="entry name" value="HOMEOBOX_2"/>
    <property type="match status" value="1"/>
</dbReference>
<evidence type="ECO:0000256" key="2">
    <source>
        <dbReference type="ARBA" id="ARBA00009661"/>
    </source>
</evidence>